<dbReference type="EMBL" id="DS232388">
    <property type="protein sequence ID" value="EDS40966.1"/>
    <property type="molecule type" value="Genomic_DNA"/>
</dbReference>
<dbReference type="Proteomes" id="UP000002320">
    <property type="component" value="Unassembled WGS sequence"/>
</dbReference>
<dbReference type="KEGG" id="cqu:CpipJ_CPIJ014800"/>
<feature type="region of interest" description="Disordered" evidence="1">
    <location>
        <begin position="314"/>
        <end position="347"/>
    </location>
</feature>
<dbReference type="OrthoDB" id="7765339at2759"/>
<gene>
    <name evidence="4" type="primary">6047975</name>
    <name evidence="3" type="ORF">CpipJ_CPIJ014800</name>
</gene>
<dbReference type="Pfam" id="PF25298">
    <property type="entry name" value="Baculo_FP_2nd"/>
    <property type="match status" value="1"/>
</dbReference>
<keyword evidence="5" id="KW-1185">Reference proteome</keyword>
<dbReference type="InterPro" id="IPR057251">
    <property type="entry name" value="FP_C"/>
</dbReference>
<feature type="compositionally biased region" description="Low complexity" evidence="1">
    <location>
        <begin position="324"/>
        <end position="333"/>
    </location>
</feature>
<accession>B0X5M9</accession>
<proteinExistence type="predicted"/>
<dbReference type="VEuPathDB" id="VectorBase:CPIJ014800"/>
<protein>
    <recommendedName>
        <fullName evidence="2">FP protein C-terminal domain-containing protein</fullName>
    </recommendedName>
</protein>
<evidence type="ECO:0000313" key="4">
    <source>
        <dbReference type="EnsemblMetazoa" id="CPIJ014800-PA"/>
    </source>
</evidence>
<dbReference type="STRING" id="7176.B0X5M9"/>
<evidence type="ECO:0000313" key="3">
    <source>
        <dbReference type="EMBL" id="EDS40966.1"/>
    </source>
</evidence>
<dbReference type="SUPFAM" id="SSF57903">
    <property type="entry name" value="FYVE/PHD zinc finger"/>
    <property type="match status" value="1"/>
</dbReference>
<dbReference type="InterPro" id="IPR011011">
    <property type="entry name" value="Znf_FYVE_PHD"/>
</dbReference>
<reference evidence="4" key="2">
    <citation type="submission" date="2020-05" db="UniProtKB">
        <authorList>
            <consortium name="EnsemblMetazoa"/>
        </authorList>
    </citation>
    <scope>IDENTIFICATION</scope>
    <source>
        <strain evidence="4">JHB</strain>
    </source>
</reference>
<name>B0X5M9_CULQU</name>
<dbReference type="CDD" id="cd15489">
    <property type="entry name" value="PHD_SF"/>
    <property type="match status" value="1"/>
</dbReference>
<feature type="domain" description="FP protein C-terminal" evidence="2">
    <location>
        <begin position="262"/>
        <end position="314"/>
    </location>
</feature>
<evidence type="ECO:0000256" key="1">
    <source>
        <dbReference type="SAM" id="MobiDB-lite"/>
    </source>
</evidence>
<dbReference type="EnsemblMetazoa" id="CPIJ014800-RA">
    <property type="protein sequence ID" value="CPIJ014800-PA"/>
    <property type="gene ID" value="CPIJ014800"/>
</dbReference>
<dbReference type="Gene3D" id="3.30.40.10">
    <property type="entry name" value="Zinc/RING finger domain, C3HC4 (zinc finger)"/>
    <property type="match status" value="1"/>
</dbReference>
<dbReference type="AlphaFoldDB" id="B0X5M9"/>
<feature type="compositionally biased region" description="Polar residues" evidence="1">
    <location>
        <begin position="314"/>
        <end position="323"/>
    </location>
</feature>
<dbReference type="OMA" id="TIYINER"/>
<dbReference type="VEuPathDB" id="VectorBase:CQUJHB017893"/>
<dbReference type="HOGENOM" id="CLU_074662_0_0_1"/>
<organism>
    <name type="scientific">Culex quinquefasciatus</name>
    <name type="common">Southern house mosquito</name>
    <name type="synonym">Culex pungens</name>
    <dbReference type="NCBI Taxonomy" id="7176"/>
    <lineage>
        <taxon>Eukaryota</taxon>
        <taxon>Metazoa</taxon>
        <taxon>Ecdysozoa</taxon>
        <taxon>Arthropoda</taxon>
        <taxon>Hexapoda</taxon>
        <taxon>Insecta</taxon>
        <taxon>Pterygota</taxon>
        <taxon>Neoptera</taxon>
        <taxon>Endopterygota</taxon>
        <taxon>Diptera</taxon>
        <taxon>Nematocera</taxon>
        <taxon>Culicoidea</taxon>
        <taxon>Culicidae</taxon>
        <taxon>Culicinae</taxon>
        <taxon>Culicini</taxon>
        <taxon>Culex</taxon>
        <taxon>Culex</taxon>
    </lineage>
</organism>
<sequence length="347" mass="38586">MSGDADMFCAVCKKKELDQKKVIECAHCGSWAHFRCKNVLDKNIPKLRSKPYYCTEDCLAAQQSSSRSSAADAVLLSRMNAVLSEVTAIKTTVTEIERSQNFISAEFEKLRKDLVTLGKDHKELANAVGDLHGKHHTVSTKVNQLELEVDRLTRAGITNNMVILGLPTMKGENTTDLVRKVAASVGCELSEDAIQDARRLNSKGKNSASTSTAPIKVTFTEEQFKEDLFAQKKNHGQLLPSAVDAKFAAFKNRVVLRDEMTSFGMNLLKEAREAEYLVDFKFIWPGRNGAVLVKKSENSSVHVIRSSVDLQKLKQQTSKRPLNSSVCSSEDSSPVIDRNKRVKNQHQ</sequence>
<dbReference type="InterPro" id="IPR013083">
    <property type="entry name" value="Znf_RING/FYVE/PHD"/>
</dbReference>
<reference evidence="3" key="1">
    <citation type="submission" date="2007-03" db="EMBL/GenBank/DDBJ databases">
        <title>Annotation of Culex pipiens quinquefasciatus.</title>
        <authorList>
            <consortium name="The Broad Institute Genome Sequencing Platform"/>
            <person name="Atkinson P.W."/>
            <person name="Hemingway J."/>
            <person name="Christensen B.M."/>
            <person name="Higgs S."/>
            <person name="Kodira C."/>
            <person name="Hannick L."/>
            <person name="Megy K."/>
            <person name="O'Leary S."/>
            <person name="Pearson M."/>
            <person name="Haas B.J."/>
            <person name="Mauceli E."/>
            <person name="Wortman J.R."/>
            <person name="Lee N.H."/>
            <person name="Guigo R."/>
            <person name="Stanke M."/>
            <person name="Alvarado L."/>
            <person name="Amedeo P."/>
            <person name="Antoine C.H."/>
            <person name="Arensburger P."/>
            <person name="Bidwell S.L."/>
            <person name="Crawford M."/>
            <person name="Camaro F."/>
            <person name="Devon K."/>
            <person name="Engels R."/>
            <person name="Hammond M."/>
            <person name="Howarth C."/>
            <person name="Koehrsen M."/>
            <person name="Lawson D."/>
            <person name="Montgomery P."/>
            <person name="Nene V."/>
            <person name="Nusbaum C."/>
            <person name="Puiu D."/>
            <person name="Romero-Severson J."/>
            <person name="Severson D.W."/>
            <person name="Shumway M."/>
            <person name="Sisk P."/>
            <person name="Stolte C."/>
            <person name="Zeng Q."/>
            <person name="Eisenstadt E."/>
            <person name="Fraser-Liggett C."/>
            <person name="Strausberg R."/>
            <person name="Galagan J."/>
            <person name="Birren B."/>
            <person name="Collins F.H."/>
        </authorList>
    </citation>
    <scope>NUCLEOTIDE SEQUENCE [LARGE SCALE GENOMIC DNA]</scope>
    <source>
        <strain evidence="3">JHB</strain>
    </source>
</reference>
<evidence type="ECO:0000313" key="5">
    <source>
        <dbReference type="Proteomes" id="UP000002320"/>
    </source>
</evidence>
<evidence type="ECO:0000259" key="2">
    <source>
        <dbReference type="Pfam" id="PF25298"/>
    </source>
</evidence>
<dbReference type="InParanoid" id="B0X5M9"/>
<dbReference type="eggNOG" id="ENOG502ST2H">
    <property type="taxonomic scope" value="Eukaryota"/>
</dbReference>